<gene>
    <name evidence="2" type="ORF">D8M05_00770</name>
</gene>
<evidence type="ECO:0000259" key="1">
    <source>
        <dbReference type="PROSITE" id="PS51186"/>
    </source>
</evidence>
<feature type="domain" description="N-acetyltransferase" evidence="1">
    <location>
        <begin position="1"/>
        <end position="165"/>
    </location>
</feature>
<protein>
    <submittedName>
        <fullName evidence="2">GNAT family N-acetyltransferase</fullName>
    </submittedName>
</protein>
<keyword evidence="2" id="KW-0808">Transferase</keyword>
<sequence>MLIRKANKGDAREIARVHVDSWRTTYTGIIPDDFLRNLSYENRTALWENNTGLHDVYVAETNSLEIVGFAAGGRRRTDKYEAYPGELYAIYIMKEFQGKGIGKQLVQPVVENLLKEEIDSMIVLVIEDNPSKYFYEALGARKIDAIKVKISGVDLTELVYAWDALHISFKKE</sequence>
<dbReference type="PROSITE" id="PS51186">
    <property type="entry name" value="GNAT"/>
    <property type="match status" value="1"/>
</dbReference>
<keyword evidence="3" id="KW-1185">Reference proteome</keyword>
<dbReference type="RefSeq" id="WP_121127649.1">
    <property type="nucleotide sequence ID" value="NZ_JBHUFK010000020.1"/>
</dbReference>
<dbReference type="OrthoDB" id="5292888at2"/>
<accession>A0A494Z816</accession>
<evidence type="ECO:0000313" key="3">
    <source>
        <dbReference type="Proteomes" id="UP000281813"/>
    </source>
</evidence>
<dbReference type="AlphaFoldDB" id="A0A494Z816"/>
<dbReference type="InterPro" id="IPR000182">
    <property type="entry name" value="GNAT_dom"/>
</dbReference>
<dbReference type="Pfam" id="PF08445">
    <property type="entry name" value="FR47"/>
    <property type="match status" value="1"/>
</dbReference>
<organism evidence="2 3">
    <name type="scientific">Oceanobacillus bengalensis</name>
    <dbReference type="NCBI Taxonomy" id="1435466"/>
    <lineage>
        <taxon>Bacteria</taxon>
        <taxon>Bacillati</taxon>
        <taxon>Bacillota</taxon>
        <taxon>Bacilli</taxon>
        <taxon>Bacillales</taxon>
        <taxon>Bacillaceae</taxon>
        <taxon>Oceanobacillus</taxon>
    </lineage>
</organism>
<reference evidence="2 3" key="1">
    <citation type="journal article" date="2015" name="Antonie Van Leeuwenhoek">
        <title>Oceanobacillus bengalensis sp. nov., a bacterium isolated from seawater of the Bay of Bengal.</title>
        <authorList>
            <person name="Yongchang O."/>
            <person name="Xiang W."/>
            <person name="Wang G."/>
        </authorList>
    </citation>
    <scope>NUCLEOTIDE SEQUENCE [LARGE SCALE GENOMIC DNA]</scope>
    <source>
        <strain evidence="2 3">MCCC 1K00260</strain>
    </source>
</reference>
<evidence type="ECO:0000313" key="2">
    <source>
        <dbReference type="EMBL" id="RKQ18677.1"/>
    </source>
</evidence>
<proteinExistence type="predicted"/>
<dbReference type="Proteomes" id="UP000281813">
    <property type="component" value="Unassembled WGS sequence"/>
</dbReference>
<dbReference type="Gene3D" id="3.40.630.30">
    <property type="match status" value="1"/>
</dbReference>
<comment type="caution">
    <text evidence="2">The sequence shown here is derived from an EMBL/GenBank/DDBJ whole genome shotgun (WGS) entry which is preliminary data.</text>
</comment>
<name>A0A494Z816_9BACI</name>
<dbReference type="SUPFAM" id="SSF55729">
    <property type="entry name" value="Acyl-CoA N-acyltransferases (Nat)"/>
    <property type="match status" value="1"/>
</dbReference>
<dbReference type="GO" id="GO:0016747">
    <property type="term" value="F:acyltransferase activity, transferring groups other than amino-acyl groups"/>
    <property type="evidence" value="ECO:0007669"/>
    <property type="project" value="InterPro"/>
</dbReference>
<dbReference type="InterPro" id="IPR016181">
    <property type="entry name" value="Acyl_CoA_acyltransferase"/>
</dbReference>
<dbReference type="EMBL" id="RBZO01000001">
    <property type="protein sequence ID" value="RKQ18677.1"/>
    <property type="molecule type" value="Genomic_DNA"/>
</dbReference>
<dbReference type="InterPro" id="IPR013653">
    <property type="entry name" value="GCN5-like_dom"/>
</dbReference>
<dbReference type="CDD" id="cd04301">
    <property type="entry name" value="NAT_SF"/>
    <property type="match status" value="1"/>
</dbReference>